<keyword evidence="7" id="KW-1185">Reference proteome</keyword>
<dbReference type="PROSITE" id="PS50294">
    <property type="entry name" value="WD_REPEATS_REGION"/>
    <property type="match status" value="4"/>
</dbReference>
<dbReference type="InParanoid" id="B3RJH0"/>
<dbReference type="GO" id="GO:0005834">
    <property type="term" value="C:heterotrimeric G-protein complex"/>
    <property type="evidence" value="ECO:0000318"/>
    <property type="project" value="GO_Central"/>
</dbReference>
<dbReference type="PROSITE" id="PS50082">
    <property type="entry name" value="WD_REPEATS_2"/>
    <property type="match status" value="6"/>
</dbReference>
<dbReference type="CDD" id="cd00200">
    <property type="entry name" value="WD40"/>
    <property type="match status" value="1"/>
</dbReference>
<feature type="repeat" description="WD" evidence="5">
    <location>
        <begin position="118"/>
        <end position="159"/>
    </location>
</feature>
<accession>B3RJH0</accession>
<dbReference type="AlphaFoldDB" id="B3RJH0"/>
<evidence type="ECO:0000313" key="7">
    <source>
        <dbReference type="Proteomes" id="UP000009022"/>
    </source>
</evidence>
<dbReference type="RefSeq" id="XP_002109019.1">
    <property type="nucleotide sequence ID" value="XM_002108983.1"/>
</dbReference>
<dbReference type="InterPro" id="IPR036322">
    <property type="entry name" value="WD40_repeat_dom_sf"/>
</dbReference>
<dbReference type="InterPro" id="IPR001680">
    <property type="entry name" value="WD40_rpt"/>
</dbReference>
<dbReference type="GO" id="GO:0005737">
    <property type="term" value="C:cytoplasm"/>
    <property type="evidence" value="ECO:0000318"/>
    <property type="project" value="GO_Central"/>
</dbReference>
<proteinExistence type="inferred from homology"/>
<keyword evidence="3" id="KW-0677">Repeat</keyword>
<protein>
    <submittedName>
        <fullName evidence="6">Uncharacterized protein</fullName>
    </submittedName>
</protein>
<comment type="similarity">
    <text evidence="1">Belongs to the WD repeat G protein beta family.</text>
</comment>
<evidence type="ECO:0000256" key="1">
    <source>
        <dbReference type="ARBA" id="ARBA00009768"/>
    </source>
</evidence>
<dbReference type="eggNOG" id="KOG0286">
    <property type="taxonomic scope" value="Eukaryota"/>
</dbReference>
<evidence type="ECO:0000256" key="5">
    <source>
        <dbReference type="PROSITE-ProRule" id="PRU00221"/>
    </source>
</evidence>
<dbReference type="OMA" id="LDNKCTI"/>
<keyword evidence="4" id="KW-0807">Transducer</keyword>
<dbReference type="PRINTS" id="PR00319">
    <property type="entry name" value="GPROTEINB"/>
</dbReference>
<dbReference type="PANTHER" id="PTHR19850">
    <property type="entry name" value="GUANINE NUCLEOTIDE-BINDING PROTEIN BETA G PROTEIN BETA"/>
    <property type="match status" value="1"/>
</dbReference>
<dbReference type="Gene3D" id="2.130.10.10">
    <property type="entry name" value="YVTN repeat-like/Quinoprotein amine dehydrogenase"/>
    <property type="match status" value="1"/>
</dbReference>
<gene>
    <name evidence="6" type="ORF">TRIADDRAFT_49804</name>
</gene>
<keyword evidence="2 5" id="KW-0853">WD repeat</keyword>
<reference evidence="6 7" key="1">
    <citation type="journal article" date="2008" name="Nature">
        <title>The Trichoplax genome and the nature of placozoans.</title>
        <authorList>
            <person name="Srivastava M."/>
            <person name="Begovic E."/>
            <person name="Chapman J."/>
            <person name="Putnam N.H."/>
            <person name="Hellsten U."/>
            <person name="Kawashima T."/>
            <person name="Kuo A."/>
            <person name="Mitros T."/>
            <person name="Salamov A."/>
            <person name="Carpenter M.L."/>
            <person name="Signorovitch A.Y."/>
            <person name="Moreno M.A."/>
            <person name="Kamm K."/>
            <person name="Grimwood J."/>
            <person name="Schmutz J."/>
            <person name="Shapiro H."/>
            <person name="Grigoriev I.V."/>
            <person name="Buss L.W."/>
            <person name="Schierwater B."/>
            <person name="Dellaporta S.L."/>
            <person name="Rokhsar D.S."/>
        </authorList>
    </citation>
    <scope>NUCLEOTIDE SEQUENCE [LARGE SCALE GENOMIC DNA]</scope>
    <source>
        <strain evidence="6 7">Grell-BS-1999</strain>
    </source>
</reference>
<evidence type="ECO:0000256" key="2">
    <source>
        <dbReference type="ARBA" id="ARBA00022574"/>
    </source>
</evidence>
<dbReference type="HOGENOM" id="CLU_000288_57_34_1"/>
<evidence type="ECO:0000256" key="4">
    <source>
        <dbReference type="ARBA" id="ARBA00023224"/>
    </source>
</evidence>
<dbReference type="InterPro" id="IPR001632">
    <property type="entry name" value="WD40_G-protein_beta-like"/>
</dbReference>
<dbReference type="Pfam" id="PF25391">
    <property type="entry name" value="WD40_Gbeta"/>
    <property type="match status" value="1"/>
</dbReference>
<evidence type="ECO:0000313" key="6">
    <source>
        <dbReference type="EMBL" id="EDV29817.1"/>
    </source>
</evidence>
<name>B3RJH0_TRIAD</name>
<dbReference type="PIRSF" id="PIRSF002394">
    <property type="entry name" value="GN-bd_beta"/>
    <property type="match status" value="1"/>
</dbReference>
<evidence type="ECO:0000256" key="3">
    <source>
        <dbReference type="ARBA" id="ARBA00022737"/>
    </source>
</evidence>
<dbReference type="SUPFAM" id="SSF50978">
    <property type="entry name" value="WD40 repeat-like"/>
    <property type="match status" value="1"/>
</dbReference>
<dbReference type="CTD" id="6750233"/>
<dbReference type="FunCoup" id="B3RJH0">
    <property type="interactions" value="382"/>
</dbReference>
<organism evidence="6 7">
    <name type="scientific">Trichoplax adhaerens</name>
    <name type="common">Trichoplax reptans</name>
    <dbReference type="NCBI Taxonomy" id="10228"/>
    <lineage>
        <taxon>Eukaryota</taxon>
        <taxon>Metazoa</taxon>
        <taxon>Placozoa</taxon>
        <taxon>Uniplacotomia</taxon>
        <taxon>Trichoplacea</taxon>
        <taxon>Trichoplacidae</taxon>
        <taxon>Trichoplax</taxon>
    </lineage>
</organism>
<sequence length="338" mass="37651">MFVIQSKILRDSSATILHFDQLSYKIRRSLKGHQGKILRLDWTKNGQKLISSSQDGEVIMWDAFSSQKDIVIPQSTPWTMACSIDSVGSYIACGGVDNKCSIYDIQDLEDIASTKRTIATHTSYISDCKFIYSDCQLLTASGDTTCALWDVETSQMIYTFHGHKADVLSLDLCPTFPANLIASGSCDNIVKIWDLRQGQCTHSFEDHKASVNCVKFFPTGDVIGSASDDGTCRLFDLRAMQGISIYKRDSIIFGVSSLDFTKSGRLLLAGYYDFNIHAWDTLKMERVSTLYGHESRVSCLKMSPDGFGLASGSWDQTVKVSLKIFVLDLKGFAIIYIF</sequence>
<dbReference type="KEGG" id="tad:TRIADDRAFT_49804"/>
<dbReference type="OrthoDB" id="10255630at2759"/>
<dbReference type="GO" id="GO:0007212">
    <property type="term" value="P:G protein-coupled dopamine receptor signaling pathway"/>
    <property type="evidence" value="ECO:0000318"/>
    <property type="project" value="GO_Central"/>
</dbReference>
<dbReference type="EMBL" id="DS985241">
    <property type="protein sequence ID" value="EDV29817.1"/>
    <property type="molecule type" value="Genomic_DNA"/>
</dbReference>
<dbReference type="InterPro" id="IPR015943">
    <property type="entry name" value="WD40/YVTN_repeat-like_dom_sf"/>
</dbReference>
<feature type="repeat" description="WD" evidence="5">
    <location>
        <begin position="255"/>
        <end position="289"/>
    </location>
</feature>
<feature type="repeat" description="WD" evidence="5">
    <location>
        <begin position="290"/>
        <end position="320"/>
    </location>
</feature>
<dbReference type="InterPro" id="IPR020472">
    <property type="entry name" value="WD40_PAC1"/>
</dbReference>
<dbReference type="PRINTS" id="PR00320">
    <property type="entry name" value="GPROTEINBRPT"/>
</dbReference>
<dbReference type="PROSITE" id="PS00678">
    <property type="entry name" value="WD_REPEATS_1"/>
    <property type="match status" value="2"/>
</dbReference>
<dbReference type="Proteomes" id="UP000009022">
    <property type="component" value="Unassembled WGS sequence"/>
</dbReference>
<feature type="repeat" description="WD" evidence="5">
    <location>
        <begin position="204"/>
        <end position="245"/>
    </location>
</feature>
<feature type="repeat" description="WD" evidence="5">
    <location>
        <begin position="30"/>
        <end position="62"/>
    </location>
</feature>
<dbReference type="GO" id="GO:0030159">
    <property type="term" value="F:signaling receptor complex adaptor activity"/>
    <property type="evidence" value="ECO:0000318"/>
    <property type="project" value="GO_Central"/>
</dbReference>
<dbReference type="SMART" id="SM00320">
    <property type="entry name" value="WD40"/>
    <property type="match status" value="7"/>
</dbReference>
<dbReference type="STRING" id="10228.B3RJH0"/>
<dbReference type="GeneID" id="6750233"/>
<dbReference type="InterPro" id="IPR019775">
    <property type="entry name" value="WD40_repeat_CS"/>
</dbReference>
<dbReference type="PhylomeDB" id="B3RJH0"/>
<dbReference type="InterPro" id="IPR016346">
    <property type="entry name" value="G-protein_beta_1-5"/>
</dbReference>
<feature type="repeat" description="WD" evidence="5">
    <location>
        <begin position="160"/>
        <end position="203"/>
    </location>
</feature>